<evidence type="ECO:0000313" key="3">
    <source>
        <dbReference type="EMBL" id="SHG54560.1"/>
    </source>
</evidence>
<feature type="domain" description="Calcineurin-like phosphoesterase" evidence="2">
    <location>
        <begin position="38"/>
        <end position="283"/>
    </location>
</feature>
<dbReference type="GO" id="GO:0016787">
    <property type="term" value="F:hydrolase activity"/>
    <property type="evidence" value="ECO:0007669"/>
    <property type="project" value="UniProtKB-KW"/>
</dbReference>
<dbReference type="Pfam" id="PF00149">
    <property type="entry name" value="Metallophos"/>
    <property type="match status" value="1"/>
</dbReference>
<dbReference type="STRING" id="1121321.SAMN04488530_10359"/>
<feature type="chain" id="PRO_5039747919" evidence="1">
    <location>
        <begin position="29"/>
        <end position="472"/>
    </location>
</feature>
<dbReference type="InterPro" id="IPR004843">
    <property type="entry name" value="Calcineurin-like_PHP"/>
</dbReference>
<dbReference type="PANTHER" id="PTHR11575">
    <property type="entry name" value="5'-NUCLEOTIDASE-RELATED"/>
    <property type="match status" value="1"/>
</dbReference>
<reference evidence="4" key="1">
    <citation type="submission" date="2016-11" db="EMBL/GenBank/DDBJ databases">
        <authorList>
            <person name="Varghese N."/>
            <person name="Submissions S."/>
        </authorList>
    </citation>
    <scope>NUCLEOTIDE SEQUENCE [LARGE SCALE GENOMIC DNA]</scope>
    <source>
        <strain evidence="4">DSM 2635</strain>
    </source>
</reference>
<comment type="similarity">
    <text evidence="1">Belongs to the 5'-nucleotidase family.</text>
</comment>
<dbReference type="EMBL" id="FQWX01000003">
    <property type="protein sequence ID" value="SHG54560.1"/>
    <property type="molecule type" value="Genomic_DNA"/>
</dbReference>
<dbReference type="PRINTS" id="PR01607">
    <property type="entry name" value="APYRASEFAMLY"/>
</dbReference>
<dbReference type="AlphaFoldDB" id="A0A1M5KPG3"/>
<dbReference type="OrthoDB" id="9800780at2"/>
<keyword evidence="1" id="KW-0547">Nucleotide-binding</keyword>
<dbReference type="InterPro" id="IPR006179">
    <property type="entry name" value="5_nucleotidase/apyrase"/>
</dbReference>
<evidence type="ECO:0000256" key="1">
    <source>
        <dbReference type="RuleBase" id="RU362119"/>
    </source>
</evidence>
<feature type="signal peptide" evidence="1">
    <location>
        <begin position="1"/>
        <end position="28"/>
    </location>
</feature>
<dbReference type="GO" id="GO:0009166">
    <property type="term" value="P:nucleotide catabolic process"/>
    <property type="evidence" value="ECO:0007669"/>
    <property type="project" value="InterPro"/>
</dbReference>
<dbReference type="Proteomes" id="UP000243255">
    <property type="component" value="Unassembled WGS sequence"/>
</dbReference>
<name>A0A1M5KPG3_9FIRM</name>
<dbReference type="Gene3D" id="3.60.21.10">
    <property type="match status" value="1"/>
</dbReference>
<dbReference type="GO" id="GO:0030288">
    <property type="term" value="C:outer membrane-bounded periplasmic space"/>
    <property type="evidence" value="ECO:0007669"/>
    <property type="project" value="TreeGrafter"/>
</dbReference>
<keyword evidence="1" id="KW-0378">Hydrolase</keyword>
<dbReference type="RefSeq" id="WP_073123844.1">
    <property type="nucleotide sequence ID" value="NZ_BAABCH010000103.1"/>
</dbReference>
<dbReference type="GO" id="GO:0000166">
    <property type="term" value="F:nucleotide binding"/>
    <property type="evidence" value="ECO:0007669"/>
    <property type="project" value="UniProtKB-KW"/>
</dbReference>
<dbReference type="PANTHER" id="PTHR11575:SF24">
    <property type="entry name" value="5'-NUCLEOTIDASE"/>
    <property type="match status" value="1"/>
</dbReference>
<gene>
    <name evidence="3" type="ORF">SAMN04488530_10359</name>
</gene>
<evidence type="ECO:0000259" key="2">
    <source>
        <dbReference type="Pfam" id="PF00149"/>
    </source>
</evidence>
<protein>
    <submittedName>
        <fullName evidence="3">Calcineurin-like phosphoesterase</fullName>
    </submittedName>
</protein>
<organism evidence="3 4">
    <name type="scientific">Asaccharospora irregularis DSM 2635</name>
    <dbReference type="NCBI Taxonomy" id="1121321"/>
    <lineage>
        <taxon>Bacteria</taxon>
        <taxon>Bacillati</taxon>
        <taxon>Bacillota</taxon>
        <taxon>Clostridia</taxon>
        <taxon>Peptostreptococcales</taxon>
        <taxon>Peptostreptococcaceae</taxon>
        <taxon>Asaccharospora</taxon>
    </lineage>
</organism>
<dbReference type="PROSITE" id="PS51257">
    <property type="entry name" value="PROKAR_LIPOPROTEIN"/>
    <property type="match status" value="1"/>
</dbReference>
<sequence>MNFKRKFKLKKKILVGVMPIFLLGILSGCTSTETSEINILATTDLHGEIPYNLSEYIKEEKKKEPNSILVDAGDFFDIGIGEMGKYFDDRDDYIRQGKEKHLEVPIANTMKELGYDSVVLGNHEFVANNRFYLDSMISDFEKNKINVLSANTYRDSGENYTKPYTIKEVETENGKVKLGILGLTIKEVAEAKDIDENGNLVKAKSRELKDMPGYEGKLYINDLVDEANKWTKIMKEKEKTDLIVAVVHSGERPKKPRNPGNRIQEIAKEVDGIDAIVAGHTHKTFKQHDYKNKNGDNVIVTQPGKHGECISKITFKLKKDNDKWNVEEKYAELTEFEKDKSDDYAGELYREIASIKSGVDQIKMTDITTFKWDKAYVFNSNMTKEKIYEKVGYEWRDIAKADKDDALQVVFMDGKKVACYFYCDPELMEISMHFDKSDFKDNTVEIYKNKNDKFKVKKGKEDFQTDLTYISK</sequence>
<dbReference type="InterPro" id="IPR029052">
    <property type="entry name" value="Metallo-depent_PP-like"/>
</dbReference>
<keyword evidence="1" id="KW-0732">Signal</keyword>
<keyword evidence="4" id="KW-1185">Reference proteome</keyword>
<proteinExistence type="inferred from homology"/>
<accession>A0A1M5KPG3</accession>
<dbReference type="SUPFAM" id="SSF56300">
    <property type="entry name" value="Metallo-dependent phosphatases"/>
    <property type="match status" value="1"/>
</dbReference>
<evidence type="ECO:0000313" key="4">
    <source>
        <dbReference type="Proteomes" id="UP000243255"/>
    </source>
</evidence>